<accession>A0A7S4AZ19</accession>
<dbReference type="AlphaFoldDB" id="A0A7S4AZ19"/>
<organism evidence="1">
    <name type="scientific">Chrysotila carterae</name>
    <name type="common">Marine alga</name>
    <name type="synonym">Syracosphaera carterae</name>
    <dbReference type="NCBI Taxonomy" id="13221"/>
    <lineage>
        <taxon>Eukaryota</taxon>
        <taxon>Haptista</taxon>
        <taxon>Haptophyta</taxon>
        <taxon>Prymnesiophyceae</taxon>
        <taxon>Isochrysidales</taxon>
        <taxon>Isochrysidaceae</taxon>
        <taxon>Chrysotila</taxon>
    </lineage>
</organism>
<proteinExistence type="predicted"/>
<name>A0A7S4AZ19_CHRCT</name>
<evidence type="ECO:0008006" key="2">
    <source>
        <dbReference type="Google" id="ProtNLM"/>
    </source>
</evidence>
<sequence length="106" mass="11023">MSAAQLLRCATSEAAAACALEATTGMLTDGYAADLLVVPGNPLRPAHPQVHIVPAAYVRTSTRRASHPPPTLSNSASIFAEEHGCRQVLSCFCSTSLTKDVFPVAG</sequence>
<protein>
    <recommendedName>
        <fullName evidence="2">Amidohydrolase-related domain-containing protein</fullName>
    </recommendedName>
</protein>
<dbReference type="EMBL" id="HBIZ01001716">
    <property type="protein sequence ID" value="CAE0748353.1"/>
    <property type="molecule type" value="Transcribed_RNA"/>
</dbReference>
<reference evidence="1" key="1">
    <citation type="submission" date="2021-01" db="EMBL/GenBank/DDBJ databases">
        <authorList>
            <person name="Corre E."/>
            <person name="Pelletier E."/>
            <person name="Niang G."/>
            <person name="Scheremetjew M."/>
            <person name="Finn R."/>
            <person name="Kale V."/>
            <person name="Holt S."/>
            <person name="Cochrane G."/>
            <person name="Meng A."/>
            <person name="Brown T."/>
            <person name="Cohen L."/>
        </authorList>
    </citation>
    <scope>NUCLEOTIDE SEQUENCE</scope>
    <source>
        <strain evidence="1">CCMP645</strain>
    </source>
</reference>
<dbReference type="InterPro" id="IPR011059">
    <property type="entry name" value="Metal-dep_hydrolase_composite"/>
</dbReference>
<evidence type="ECO:0000313" key="1">
    <source>
        <dbReference type="EMBL" id="CAE0748353.1"/>
    </source>
</evidence>
<dbReference type="Gene3D" id="3.30.110.90">
    <property type="entry name" value="Amidohydrolase"/>
    <property type="match status" value="1"/>
</dbReference>
<gene>
    <name evidence="1" type="ORF">PCAR00345_LOCUS935</name>
</gene>
<dbReference type="GO" id="GO:0016810">
    <property type="term" value="F:hydrolase activity, acting on carbon-nitrogen (but not peptide) bonds"/>
    <property type="evidence" value="ECO:0007669"/>
    <property type="project" value="InterPro"/>
</dbReference>
<dbReference type="Gene3D" id="2.30.40.10">
    <property type="entry name" value="Urease, subunit C, domain 1"/>
    <property type="match status" value="1"/>
</dbReference>